<keyword evidence="2" id="KW-1185">Reference proteome</keyword>
<reference evidence="1" key="1">
    <citation type="submission" date="2022-08" db="EMBL/GenBank/DDBJ databases">
        <title>Genome Sequence of Fusarium decemcellulare.</title>
        <authorList>
            <person name="Buettner E."/>
        </authorList>
    </citation>
    <scope>NUCLEOTIDE SEQUENCE</scope>
    <source>
        <strain evidence="1">Babe19</strain>
    </source>
</reference>
<organism evidence="1 2">
    <name type="scientific">Fusarium decemcellulare</name>
    <dbReference type="NCBI Taxonomy" id="57161"/>
    <lineage>
        <taxon>Eukaryota</taxon>
        <taxon>Fungi</taxon>
        <taxon>Dikarya</taxon>
        <taxon>Ascomycota</taxon>
        <taxon>Pezizomycotina</taxon>
        <taxon>Sordariomycetes</taxon>
        <taxon>Hypocreomycetidae</taxon>
        <taxon>Hypocreales</taxon>
        <taxon>Nectriaceae</taxon>
        <taxon>Fusarium</taxon>
        <taxon>Fusarium decemcellulare species complex</taxon>
    </lineage>
</organism>
<dbReference type="Proteomes" id="UP001148629">
    <property type="component" value="Unassembled WGS sequence"/>
</dbReference>
<dbReference type="EMBL" id="JANRMS010004199">
    <property type="protein sequence ID" value="KAJ3510776.1"/>
    <property type="molecule type" value="Genomic_DNA"/>
</dbReference>
<sequence length="490" mass="56675">MNCDQDGTEATHLLRWASLPGEIQSMILGLLKQHRGRSSYAAVSREWQAAIEAESFGQIQLGNNDLQEFEEVARRKRRKLLIKRIWLNIELERYGCRSCQRSEPDYMVRKNEKTISEKILALFTFLRGWRRGGGGDLSLELNAYSPSDREHWHQHCYFGGPSEDTQTRELHDPKHGWYYGRKVGAISGEAIERLFGGWGHFIGFRNCQFPKVTAITAFTVRRQFRRQFFPSDFQSLLSRFPRLQCLVYEPWRQWFGPVQEYLWDPGYSSMIEKTFPKGLKNVSVFEDFNEDYAARLATDPLNVVMFRQGIDPVRITTPRVGAAFASRSLKVEELSVSFMADARDFLDACQPGWRWEHLRSLVLTSRLMTPSGRQVEVTHLLRDAGVIAMRMPELQTMALWNGAKGEACAFTYRRGDGSITWRATWDMKLELCVIEAWRRVIYQYSRQAFRAKSEIMGSRILPHGDAIHHLGLPAGVIDPVSLWQIREEHS</sequence>
<gene>
    <name evidence="1" type="ORF">NM208_g15492</name>
</gene>
<name>A0ACC1RG89_9HYPO</name>
<proteinExistence type="predicted"/>
<evidence type="ECO:0000313" key="2">
    <source>
        <dbReference type="Proteomes" id="UP001148629"/>
    </source>
</evidence>
<protein>
    <submittedName>
        <fullName evidence="1">Uncharacterized protein</fullName>
    </submittedName>
</protein>
<evidence type="ECO:0000313" key="1">
    <source>
        <dbReference type="EMBL" id="KAJ3510776.1"/>
    </source>
</evidence>
<comment type="caution">
    <text evidence="1">The sequence shown here is derived from an EMBL/GenBank/DDBJ whole genome shotgun (WGS) entry which is preliminary data.</text>
</comment>
<accession>A0ACC1RG89</accession>